<reference evidence="24 25" key="1">
    <citation type="submission" date="2019-09" db="EMBL/GenBank/DDBJ databases">
        <title>Bird 10,000 Genomes (B10K) Project - Family phase.</title>
        <authorList>
            <person name="Zhang G."/>
        </authorList>
    </citation>
    <scope>NUCLEOTIDE SEQUENCE [LARGE SCALE GENOMIC DNA]</scope>
    <source>
        <strain evidence="24">B10K-DU-001-72</strain>
        <tissue evidence="24">Muscle</tissue>
    </source>
</reference>
<sequence length="653" mass="73416">SKLQLKTGDLDPRLFSRLRHLQKLDLSDNLLDKFPNSLTLPDLRVLNCNNNQLEDVTALKQFPLLEELTYENNVYLTLNDDYKVMFLLENLRLLNGKDITKLANHVRHVNSRKLTSKVTAHWEKFFRDQLPEKHTAEQVKSIRKKFLKSVQTNVVYGPSSLSEFTRWRVKMIAEEFLSYSLGLELNSDTETEEKADENEEESTESPREAAEDVAQVGDFSSYINNVLSVTVTPSKRKRNHSKSGAGNKRSKSQANTEEEAEDVSAEPLHFLQCHSKGNSREDFKTQLWSCVFEPVLDSGARKDPIVSSSRTVATCGGESVCLIDCETGTVLKKYKVATEEFFSVAWTTLTMVISDSRKKAHNILAAAGRRGIVKLIHVAADFCYGEIKAHKKPIATVCFSPTQETHLFTASYDKRIALWDIGIPDCDYNFKASQLLVLEAASIPLRIALVPTCPEQYLLAGCEGGCFAWNIKLDKGEKSRPFEAIFQFPDDESMTTSHRVDGLAFLNDDVVVSKSSKPGCIYLWSWSRSFDAKGKGCQRTVSAVILAELEWSTTDMSYLTLSTCPAKGYVFCGDEKGSVWMYNLSSYTTAWASPKGKRSERRISPAQILQWPELRVNGEQPPEILVNNVVSDPAFTYLVVLTSVNITAIWKKS</sequence>
<feature type="region of interest" description="Disordered" evidence="21">
    <location>
        <begin position="187"/>
        <end position="211"/>
    </location>
</feature>
<dbReference type="PROSITE" id="PS50294">
    <property type="entry name" value="WD_REPEATS_REGION"/>
    <property type="match status" value="1"/>
</dbReference>
<keyword evidence="17" id="KW-0539">Nucleus</keyword>
<dbReference type="GO" id="GO:0005813">
    <property type="term" value="C:centrosome"/>
    <property type="evidence" value="ECO:0007669"/>
    <property type="project" value="UniProtKB-SubCell"/>
</dbReference>
<evidence type="ECO:0000256" key="11">
    <source>
        <dbReference type="ARBA" id="ARBA00022705"/>
    </source>
</evidence>
<dbReference type="PROSITE" id="PS00678">
    <property type="entry name" value="WD_REPEATS_1"/>
    <property type="match status" value="1"/>
</dbReference>
<keyword evidence="16" id="KW-0206">Cytoskeleton</keyword>
<dbReference type="PROSITE" id="PS50082">
    <property type="entry name" value="WD_REPEATS_2"/>
    <property type="match status" value="1"/>
</dbReference>
<dbReference type="PANTHER" id="PTHR24370:SF10">
    <property type="entry name" value="LEUCINE-RICH REPEAT AND WD REPEAT-CONTAINING PROTEIN 1"/>
    <property type="match status" value="1"/>
</dbReference>
<keyword evidence="15" id="KW-0779">Telomere</keyword>
<evidence type="ECO:0000256" key="10">
    <source>
        <dbReference type="ARBA" id="ARBA00022614"/>
    </source>
</evidence>
<evidence type="ECO:0000256" key="9">
    <source>
        <dbReference type="ARBA" id="ARBA00022574"/>
    </source>
</evidence>
<comment type="caution">
    <text evidence="24">The sequence shown here is derived from an EMBL/GenBank/DDBJ whole genome shotgun (WGS) entry which is preliminary data.</text>
</comment>
<keyword evidence="8" id="KW-0963">Cytoplasm</keyword>
<name>A0A7K5DJF6_9TYRA</name>
<evidence type="ECO:0000256" key="1">
    <source>
        <dbReference type="ARBA" id="ARBA00004123"/>
    </source>
</evidence>
<evidence type="ECO:0000259" key="23">
    <source>
        <dbReference type="Pfam" id="PF23215"/>
    </source>
</evidence>
<dbReference type="SUPFAM" id="SSF50978">
    <property type="entry name" value="WD40 repeat-like"/>
    <property type="match status" value="1"/>
</dbReference>
<keyword evidence="14" id="KW-0156">Chromatin regulator</keyword>
<dbReference type="Gene3D" id="2.130.10.10">
    <property type="entry name" value="YVTN repeat-like/Quinoprotein amine dehydrogenase"/>
    <property type="match status" value="1"/>
</dbReference>
<keyword evidence="7" id="KW-0158">Chromosome</keyword>
<evidence type="ECO:0000313" key="25">
    <source>
        <dbReference type="Proteomes" id="UP000525089"/>
    </source>
</evidence>
<accession>A0A7K5DJF6</accession>
<dbReference type="InterPro" id="IPR019775">
    <property type="entry name" value="WD40_repeat_CS"/>
</dbReference>
<feature type="compositionally biased region" description="Acidic residues" evidence="21">
    <location>
        <begin position="187"/>
        <end position="203"/>
    </location>
</feature>
<dbReference type="Pfam" id="PF23215">
    <property type="entry name" value="WD_LRWD1"/>
    <property type="match status" value="1"/>
</dbReference>
<dbReference type="InterPro" id="IPR001680">
    <property type="entry name" value="WD40_rpt"/>
</dbReference>
<dbReference type="Pfam" id="PF23211">
    <property type="entry name" value="LRR_LRWD1"/>
    <property type="match status" value="1"/>
</dbReference>
<comment type="similarity">
    <text evidence="5">Belongs to the LRWD1 family.</text>
</comment>
<protein>
    <recommendedName>
        <fullName evidence="6">Leucine-rich repeat and WD repeat-containing protein 1</fullName>
    </recommendedName>
    <alternativeName>
        <fullName evidence="19">Origin recognition complex-associated protein</fullName>
    </alternativeName>
</protein>
<dbReference type="PROSITE" id="PS51450">
    <property type="entry name" value="LRR"/>
    <property type="match status" value="1"/>
</dbReference>
<evidence type="ECO:0000256" key="2">
    <source>
        <dbReference type="ARBA" id="ARBA00004300"/>
    </source>
</evidence>
<feature type="non-terminal residue" evidence="24">
    <location>
        <position position="1"/>
    </location>
</feature>
<keyword evidence="25" id="KW-1185">Reference proteome</keyword>
<evidence type="ECO:0000256" key="18">
    <source>
        <dbReference type="ARBA" id="ARBA00023328"/>
    </source>
</evidence>
<dbReference type="GO" id="GO:0000776">
    <property type="term" value="C:kinetochore"/>
    <property type="evidence" value="ECO:0007669"/>
    <property type="project" value="UniProtKB-KW"/>
</dbReference>
<dbReference type="InterPro" id="IPR036322">
    <property type="entry name" value="WD40_repeat_dom_sf"/>
</dbReference>
<evidence type="ECO:0000256" key="17">
    <source>
        <dbReference type="ARBA" id="ARBA00023242"/>
    </source>
</evidence>
<evidence type="ECO:0000256" key="19">
    <source>
        <dbReference type="ARBA" id="ARBA00033046"/>
    </source>
</evidence>
<dbReference type="PANTHER" id="PTHR24370">
    <property type="entry name" value="OPTICIN"/>
    <property type="match status" value="1"/>
</dbReference>
<evidence type="ECO:0000256" key="4">
    <source>
        <dbReference type="ARBA" id="ARBA00004629"/>
    </source>
</evidence>
<evidence type="ECO:0000256" key="7">
    <source>
        <dbReference type="ARBA" id="ARBA00022454"/>
    </source>
</evidence>
<evidence type="ECO:0000256" key="13">
    <source>
        <dbReference type="ARBA" id="ARBA00022838"/>
    </source>
</evidence>
<evidence type="ECO:0000256" key="6">
    <source>
        <dbReference type="ARBA" id="ARBA00015536"/>
    </source>
</evidence>
<dbReference type="Proteomes" id="UP000525089">
    <property type="component" value="Unassembled WGS sequence"/>
</dbReference>
<dbReference type="Gene3D" id="3.80.10.10">
    <property type="entry name" value="Ribonuclease Inhibitor"/>
    <property type="match status" value="1"/>
</dbReference>
<evidence type="ECO:0000256" key="5">
    <source>
        <dbReference type="ARBA" id="ARBA00007545"/>
    </source>
</evidence>
<dbReference type="FunFam" id="2.130.10.10:FF:000488">
    <property type="entry name" value="Leucine-rich repeat and WD repeat-containing protein 1"/>
    <property type="match status" value="1"/>
</dbReference>
<dbReference type="InterPro" id="IPR056363">
    <property type="entry name" value="LRR_LRWD1_dom"/>
</dbReference>
<keyword evidence="9 20" id="KW-0853">WD repeat</keyword>
<evidence type="ECO:0000256" key="14">
    <source>
        <dbReference type="ARBA" id="ARBA00022853"/>
    </source>
</evidence>
<evidence type="ECO:0000256" key="16">
    <source>
        <dbReference type="ARBA" id="ARBA00023212"/>
    </source>
</evidence>
<dbReference type="InterPro" id="IPR056160">
    <property type="entry name" value="WD_LRWD1"/>
</dbReference>
<evidence type="ECO:0000256" key="12">
    <source>
        <dbReference type="ARBA" id="ARBA00022737"/>
    </source>
</evidence>
<dbReference type="GO" id="GO:0006260">
    <property type="term" value="P:DNA replication"/>
    <property type="evidence" value="ECO:0007669"/>
    <property type="project" value="UniProtKB-KW"/>
</dbReference>
<evidence type="ECO:0000256" key="8">
    <source>
        <dbReference type="ARBA" id="ARBA00022490"/>
    </source>
</evidence>
<gene>
    <name evidence="24" type="primary">Lrwd1</name>
    <name evidence="24" type="ORF">PACMIN_R03498</name>
</gene>
<keyword evidence="18" id="KW-0137">Centromere</keyword>
<feature type="non-terminal residue" evidence="24">
    <location>
        <position position="653"/>
    </location>
</feature>
<dbReference type="AlphaFoldDB" id="A0A7K5DJF6"/>
<dbReference type="GO" id="GO:0000781">
    <property type="term" value="C:chromosome, telomeric region"/>
    <property type="evidence" value="ECO:0007669"/>
    <property type="project" value="UniProtKB-SubCell"/>
</dbReference>
<dbReference type="GO" id="GO:0071169">
    <property type="term" value="P:establishment of protein localization to chromatin"/>
    <property type="evidence" value="ECO:0007669"/>
    <property type="project" value="TreeGrafter"/>
</dbReference>
<evidence type="ECO:0000256" key="15">
    <source>
        <dbReference type="ARBA" id="ARBA00022895"/>
    </source>
</evidence>
<organism evidence="24 25">
    <name type="scientific">Pachyramphus minor</name>
    <dbReference type="NCBI Taxonomy" id="369605"/>
    <lineage>
        <taxon>Eukaryota</taxon>
        <taxon>Metazoa</taxon>
        <taxon>Chordata</taxon>
        <taxon>Craniata</taxon>
        <taxon>Vertebrata</taxon>
        <taxon>Euteleostomi</taxon>
        <taxon>Archelosauria</taxon>
        <taxon>Archosauria</taxon>
        <taxon>Dinosauria</taxon>
        <taxon>Saurischia</taxon>
        <taxon>Theropoda</taxon>
        <taxon>Coelurosauria</taxon>
        <taxon>Aves</taxon>
        <taxon>Neognathae</taxon>
        <taxon>Neoaves</taxon>
        <taxon>Telluraves</taxon>
        <taxon>Australaves</taxon>
        <taxon>Passeriformes</taxon>
        <taxon>Tyrannidae</taxon>
        <taxon>Pachyramphus</taxon>
    </lineage>
</organism>
<evidence type="ECO:0000256" key="3">
    <source>
        <dbReference type="ARBA" id="ARBA00004574"/>
    </source>
</evidence>
<feature type="domain" description="Leucine-rich repeat and WD repeat-containing protein 1 WD" evidence="23">
    <location>
        <begin position="264"/>
        <end position="652"/>
    </location>
</feature>
<feature type="region of interest" description="Disordered" evidence="21">
    <location>
        <begin position="233"/>
        <end position="265"/>
    </location>
</feature>
<proteinExistence type="inferred from homology"/>
<feature type="domain" description="Leucine-rich repeat and WD repeat-containing protein 1 LRR" evidence="22">
    <location>
        <begin position="2"/>
        <end position="172"/>
    </location>
</feature>
<evidence type="ECO:0000313" key="24">
    <source>
        <dbReference type="EMBL" id="NWS20587.1"/>
    </source>
</evidence>
<keyword evidence="11" id="KW-0235">DNA replication</keyword>
<keyword evidence="10" id="KW-0433">Leucine-rich repeat</keyword>
<dbReference type="InterPro" id="IPR052489">
    <property type="entry name" value="LRWD1"/>
</dbReference>
<evidence type="ECO:0000256" key="21">
    <source>
        <dbReference type="SAM" id="MobiDB-lite"/>
    </source>
</evidence>
<evidence type="ECO:0000256" key="20">
    <source>
        <dbReference type="PROSITE-ProRule" id="PRU00221"/>
    </source>
</evidence>
<comment type="subcellular location">
    <subcellularLocation>
        <location evidence="4">Chromosome</location>
        <location evidence="4">Centromere</location>
        <location evidence="4">Kinetochore</location>
    </subcellularLocation>
    <subcellularLocation>
        <location evidence="3">Chromosome</location>
        <location evidence="3">Telomere</location>
    </subcellularLocation>
    <subcellularLocation>
        <location evidence="2">Cytoplasm</location>
        <location evidence="2">Cytoskeleton</location>
        <location evidence="2">Microtubule organizing center</location>
        <location evidence="2">Centrosome</location>
    </subcellularLocation>
    <subcellularLocation>
        <location evidence="1">Nucleus</location>
    </subcellularLocation>
</comment>
<feature type="repeat" description="WD" evidence="20">
    <location>
        <begin position="387"/>
        <end position="421"/>
    </location>
</feature>
<evidence type="ECO:0000259" key="22">
    <source>
        <dbReference type="Pfam" id="PF23211"/>
    </source>
</evidence>
<dbReference type="EMBL" id="VYXB01008612">
    <property type="protein sequence ID" value="NWS20587.1"/>
    <property type="molecule type" value="Genomic_DNA"/>
</dbReference>
<dbReference type="InterPro" id="IPR001611">
    <property type="entry name" value="Leu-rich_rpt"/>
</dbReference>
<dbReference type="GO" id="GO:0003682">
    <property type="term" value="F:chromatin binding"/>
    <property type="evidence" value="ECO:0007669"/>
    <property type="project" value="TreeGrafter"/>
</dbReference>
<dbReference type="InterPro" id="IPR015943">
    <property type="entry name" value="WD40/YVTN_repeat-like_dom_sf"/>
</dbReference>
<keyword evidence="13" id="KW-0995">Kinetochore</keyword>
<dbReference type="GO" id="GO:0005664">
    <property type="term" value="C:nuclear origin of replication recognition complex"/>
    <property type="evidence" value="ECO:0007669"/>
    <property type="project" value="TreeGrafter"/>
</dbReference>
<dbReference type="GO" id="GO:0006325">
    <property type="term" value="P:chromatin organization"/>
    <property type="evidence" value="ECO:0007669"/>
    <property type="project" value="UniProtKB-KW"/>
</dbReference>
<dbReference type="InterPro" id="IPR032675">
    <property type="entry name" value="LRR_dom_sf"/>
</dbReference>
<dbReference type="SUPFAM" id="SSF52058">
    <property type="entry name" value="L domain-like"/>
    <property type="match status" value="1"/>
</dbReference>
<dbReference type="SMART" id="SM00320">
    <property type="entry name" value="WD40"/>
    <property type="match status" value="2"/>
</dbReference>
<keyword evidence="12" id="KW-0677">Repeat</keyword>